<proteinExistence type="predicted"/>
<dbReference type="Proteomes" id="UP000612899">
    <property type="component" value="Unassembled WGS sequence"/>
</dbReference>
<evidence type="ECO:0008006" key="3">
    <source>
        <dbReference type="Google" id="ProtNLM"/>
    </source>
</evidence>
<dbReference type="SUPFAM" id="SSF56112">
    <property type="entry name" value="Protein kinase-like (PK-like)"/>
    <property type="match status" value="1"/>
</dbReference>
<dbReference type="InterPro" id="IPR011009">
    <property type="entry name" value="Kinase-like_dom_sf"/>
</dbReference>
<dbReference type="EMBL" id="BONY01000057">
    <property type="protein sequence ID" value="GIH08905.1"/>
    <property type="molecule type" value="Genomic_DNA"/>
</dbReference>
<accession>A0A8J3VJP0</accession>
<evidence type="ECO:0000313" key="1">
    <source>
        <dbReference type="EMBL" id="GIH08905.1"/>
    </source>
</evidence>
<comment type="caution">
    <text evidence="1">The sequence shown here is derived from an EMBL/GenBank/DDBJ whole genome shotgun (WGS) entry which is preliminary data.</text>
</comment>
<name>A0A8J3VJP0_9ACTN</name>
<reference evidence="1" key="1">
    <citation type="submission" date="2021-01" db="EMBL/GenBank/DDBJ databases">
        <title>Whole genome shotgun sequence of Rhizocola hellebori NBRC 109834.</title>
        <authorList>
            <person name="Komaki H."/>
            <person name="Tamura T."/>
        </authorList>
    </citation>
    <scope>NUCLEOTIDE SEQUENCE</scope>
    <source>
        <strain evidence="1">NBRC 109834</strain>
    </source>
</reference>
<evidence type="ECO:0000313" key="2">
    <source>
        <dbReference type="Proteomes" id="UP000612899"/>
    </source>
</evidence>
<sequence length="413" mass="45438">MNAEIKRMFRLEVTTLDRIQAPTTADPSSIFVHETHGTLPPLPPHARWCDSSDLDKIELAVPGQLRVLTAWLAANDNARAEQTLPWTDIGWNAAASAWISTMLQESGVSAAGPVEQMGFRAWSRHSRVRTATGWVYFKASAPVFTHEPAVTQLLAQWFPEHLPRVIAVDANRGWMMTADFGDVPRRRSGAELLADYLAVAPRLARIQRHAAGAAPAIAILGCPDHRLETLPEQFCALVLGVAARASPRPGGHSQETLSDAEVNRLVTYIPEFARRCAALAELGIPESIAHLDIWRGNFAVRNGEVLIFDWAESVVGHPLFSLDKLLRDVRTTMPNDLSAPAQVAAAYMNEWAEDLPADRWTQALRLAAAPAIVSRALLWRAATESLSGERRRIYADAVTAHMREALTNLEEAP</sequence>
<gene>
    <name evidence="1" type="ORF">Rhe02_69720</name>
</gene>
<keyword evidence="2" id="KW-1185">Reference proteome</keyword>
<organism evidence="1 2">
    <name type="scientific">Rhizocola hellebori</name>
    <dbReference type="NCBI Taxonomy" id="1392758"/>
    <lineage>
        <taxon>Bacteria</taxon>
        <taxon>Bacillati</taxon>
        <taxon>Actinomycetota</taxon>
        <taxon>Actinomycetes</taxon>
        <taxon>Micromonosporales</taxon>
        <taxon>Micromonosporaceae</taxon>
        <taxon>Rhizocola</taxon>
    </lineage>
</organism>
<protein>
    <recommendedName>
        <fullName evidence="3">Aminoglycoside phosphotransferase domain-containing protein</fullName>
    </recommendedName>
</protein>
<dbReference type="AlphaFoldDB" id="A0A8J3VJP0"/>